<keyword evidence="3 9" id="KW-0813">Transport</keyword>
<proteinExistence type="inferred from homology"/>
<gene>
    <name evidence="11" type="ORF">K1W69_21945</name>
</gene>
<dbReference type="Pfam" id="PF00528">
    <property type="entry name" value="BPD_transp_1"/>
    <property type="match status" value="1"/>
</dbReference>
<accession>A0AAE2ZNH3</accession>
<dbReference type="Gene3D" id="1.10.3720.10">
    <property type="entry name" value="MetI-like"/>
    <property type="match status" value="1"/>
</dbReference>
<comment type="caution">
    <text evidence="11">The sequence shown here is derived from an EMBL/GenBank/DDBJ whole genome shotgun (WGS) entry which is preliminary data.</text>
</comment>
<evidence type="ECO:0000256" key="6">
    <source>
        <dbReference type="ARBA" id="ARBA00022692"/>
    </source>
</evidence>
<feature type="transmembrane region" description="Helical" evidence="9">
    <location>
        <begin position="157"/>
        <end position="182"/>
    </location>
</feature>
<feature type="domain" description="ABC transmembrane type-1" evidence="10">
    <location>
        <begin position="23"/>
        <end position="223"/>
    </location>
</feature>
<keyword evidence="12" id="KW-1185">Reference proteome</keyword>
<evidence type="ECO:0000313" key="12">
    <source>
        <dbReference type="Proteomes" id="UP001196509"/>
    </source>
</evidence>
<name>A0AAE2ZNH3_9HYPH</name>
<dbReference type="PANTHER" id="PTHR30133">
    <property type="entry name" value="CATIONIC AMINO ACID TRANSPORTER, MEMBRANE COMPONENT"/>
    <property type="match status" value="1"/>
</dbReference>
<keyword evidence="7 9" id="KW-1133">Transmembrane helix</keyword>
<dbReference type="InterPro" id="IPR035906">
    <property type="entry name" value="MetI-like_sf"/>
</dbReference>
<dbReference type="EMBL" id="JAICBX010000004">
    <property type="protein sequence ID" value="MBW8639873.1"/>
    <property type="molecule type" value="Genomic_DNA"/>
</dbReference>
<dbReference type="AlphaFoldDB" id="A0AAE2ZNH3"/>
<dbReference type="GO" id="GO:0043190">
    <property type="term" value="C:ATP-binding cassette (ABC) transporter complex"/>
    <property type="evidence" value="ECO:0007669"/>
    <property type="project" value="InterPro"/>
</dbReference>
<reference evidence="11" key="1">
    <citation type="submission" date="2021-08" db="EMBL/GenBank/DDBJ databases">
        <title>Hoeflea bacterium WL0058 sp. nov., isolated from the sediment.</title>
        <authorList>
            <person name="Wang L."/>
            <person name="Zhang D."/>
        </authorList>
    </citation>
    <scope>NUCLEOTIDE SEQUENCE</scope>
    <source>
        <strain evidence="11">WL0058</strain>
    </source>
</reference>
<dbReference type="PROSITE" id="PS50928">
    <property type="entry name" value="ABC_TM1"/>
    <property type="match status" value="1"/>
</dbReference>
<sequence>MDRTLTLLSFGPNGWMDQIMYGFLVTGGLALATLPFGLFIGFLLALAKQSEVKQLRLAAEIFTTIFRGLPELLTLFLVYFGLQIGFRQTLLFFGVEGGIEINSFLAGMMALGVVFSAFSSEVLLSAFKAIPVGQYEGAYALGLGKVRTMTKVILPQLVRIALPGLGNLWMILLKDTALVSVIGLPDILRQAGIAARVSKEAFLFFGIACLLYLLLAIVSSIFISAVERRVRRSEVRV</sequence>
<dbReference type="SUPFAM" id="SSF161098">
    <property type="entry name" value="MetI-like"/>
    <property type="match status" value="1"/>
</dbReference>
<evidence type="ECO:0000256" key="9">
    <source>
        <dbReference type="RuleBase" id="RU363032"/>
    </source>
</evidence>
<evidence type="ECO:0000256" key="7">
    <source>
        <dbReference type="ARBA" id="ARBA00022989"/>
    </source>
</evidence>
<comment type="subcellular location">
    <subcellularLocation>
        <location evidence="1">Cell inner membrane</location>
        <topology evidence="1">Multi-pass membrane protein</topology>
    </subcellularLocation>
    <subcellularLocation>
        <location evidence="9">Cell membrane</location>
        <topology evidence="9">Multi-pass membrane protein</topology>
    </subcellularLocation>
</comment>
<feature type="transmembrane region" description="Helical" evidence="9">
    <location>
        <begin position="20"/>
        <end position="45"/>
    </location>
</feature>
<evidence type="ECO:0000256" key="1">
    <source>
        <dbReference type="ARBA" id="ARBA00004429"/>
    </source>
</evidence>
<evidence type="ECO:0000256" key="4">
    <source>
        <dbReference type="ARBA" id="ARBA00022475"/>
    </source>
</evidence>
<keyword evidence="6 9" id="KW-0812">Transmembrane</keyword>
<evidence type="ECO:0000259" key="10">
    <source>
        <dbReference type="PROSITE" id="PS50928"/>
    </source>
</evidence>
<dbReference type="CDD" id="cd06261">
    <property type="entry name" value="TM_PBP2"/>
    <property type="match status" value="1"/>
</dbReference>
<evidence type="ECO:0000313" key="11">
    <source>
        <dbReference type="EMBL" id="MBW8639873.1"/>
    </source>
</evidence>
<dbReference type="NCBIfam" id="TIGR01726">
    <property type="entry name" value="HEQRo_perm_3TM"/>
    <property type="match status" value="1"/>
</dbReference>
<keyword evidence="8 9" id="KW-0472">Membrane</keyword>
<evidence type="ECO:0000256" key="2">
    <source>
        <dbReference type="ARBA" id="ARBA00010072"/>
    </source>
</evidence>
<dbReference type="PANTHER" id="PTHR30133:SF2">
    <property type="entry name" value="ARGININE ABC TRANSPORTER PERMEASE PROTEIN ARTQ"/>
    <property type="match status" value="1"/>
</dbReference>
<evidence type="ECO:0000256" key="8">
    <source>
        <dbReference type="ARBA" id="ARBA00023136"/>
    </source>
</evidence>
<protein>
    <submittedName>
        <fullName evidence="11">ABC transporter permease subunit</fullName>
    </submittedName>
</protein>
<evidence type="ECO:0000256" key="3">
    <source>
        <dbReference type="ARBA" id="ARBA00022448"/>
    </source>
</evidence>
<feature type="transmembrane region" description="Helical" evidence="9">
    <location>
        <begin position="101"/>
        <end position="124"/>
    </location>
</feature>
<feature type="transmembrane region" description="Helical" evidence="9">
    <location>
        <begin position="57"/>
        <end position="81"/>
    </location>
</feature>
<keyword evidence="4" id="KW-1003">Cell membrane</keyword>
<keyword evidence="5" id="KW-0997">Cell inner membrane</keyword>
<evidence type="ECO:0000256" key="5">
    <source>
        <dbReference type="ARBA" id="ARBA00022519"/>
    </source>
</evidence>
<dbReference type="Proteomes" id="UP001196509">
    <property type="component" value="Unassembled WGS sequence"/>
</dbReference>
<dbReference type="InterPro" id="IPR000515">
    <property type="entry name" value="MetI-like"/>
</dbReference>
<comment type="similarity">
    <text evidence="2">Belongs to the binding-protein-dependent transport system permease family. HisMQ subfamily.</text>
</comment>
<dbReference type="GO" id="GO:0022857">
    <property type="term" value="F:transmembrane transporter activity"/>
    <property type="evidence" value="ECO:0007669"/>
    <property type="project" value="InterPro"/>
</dbReference>
<dbReference type="RefSeq" id="WP_220230570.1">
    <property type="nucleotide sequence ID" value="NZ_JAICBX010000004.1"/>
</dbReference>
<dbReference type="InterPro" id="IPR051613">
    <property type="entry name" value="ABC_transp_permease_HisMQ"/>
</dbReference>
<organism evidence="11 12">
    <name type="scientific">Flavimaribacter sediminis</name>
    <dbReference type="NCBI Taxonomy" id="2865987"/>
    <lineage>
        <taxon>Bacteria</taxon>
        <taxon>Pseudomonadati</taxon>
        <taxon>Pseudomonadota</taxon>
        <taxon>Alphaproteobacteria</taxon>
        <taxon>Hyphomicrobiales</taxon>
        <taxon>Rhizobiaceae</taxon>
        <taxon>Flavimaribacter</taxon>
    </lineage>
</organism>
<feature type="transmembrane region" description="Helical" evidence="9">
    <location>
        <begin position="202"/>
        <end position="226"/>
    </location>
</feature>
<dbReference type="InterPro" id="IPR010065">
    <property type="entry name" value="AA_ABC_transptr_permease_3TM"/>
</dbReference>